<sequence>MTSQDAINRINAAIDSLREVRDTIGAELTSMPNLKDPEVQRLSVLHDRAANAVAAYHKGQ</sequence>
<reference evidence="1 2" key="1">
    <citation type="submission" date="2017-03" db="EMBL/GenBank/DDBJ databases">
        <authorList>
            <person name="Afonso C.L."/>
            <person name="Miller P.J."/>
            <person name="Scott M.A."/>
            <person name="Spackman E."/>
            <person name="Goraichik I."/>
            <person name="Dimitrov K.M."/>
            <person name="Suarez D.L."/>
            <person name="Swayne D.E."/>
        </authorList>
    </citation>
    <scope>NUCLEOTIDE SEQUENCE [LARGE SCALE GENOMIC DNA]</scope>
    <source>
        <strain evidence="1 2">CECT 7639</strain>
    </source>
</reference>
<evidence type="ECO:0000313" key="2">
    <source>
        <dbReference type="Proteomes" id="UP000193077"/>
    </source>
</evidence>
<organism evidence="1 2">
    <name type="scientific">Falsiruegeria litorea R37</name>
    <dbReference type="NCBI Taxonomy" id="1200284"/>
    <lineage>
        <taxon>Bacteria</taxon>
        <taxon>Pseudomonadati</taxon>
        <taxon>Pseudomonadota</taxon>
        <taxon>Alphaproteobacteria</taxon>
        <taxon>Rhodobacterales</taxon>
        <taxon>Roseobacteraceae</taxon>
        <taxon>Falsiruegeria</taxon>
    </lineage>
</organism>
<dbReference type="EMBL" id="FWFO01000001">
    <property type="protein sequence ID" value="SLN35638.1"/>
    <property type="molecule type" value="Genomic_DNA"/>
</dbReference>
<accession>A0A1Y5S9L5</accession>
<protein>
    <submittedName>
        <fullName evidence="1">Uncharacterized protein</fullName>
    </submittedName>
</protein>
<dbReference type="Proteomes" id="UP000193077">
    <property type="component" value="Unassembled WGS sequence"/>
</dbReference>
<gene>
    <name evidence="1" type="ORF">TRL7639_01688</name>
</gene>
<keyword evidence="2" id="KW-1185">Reference proteome</keyword>
<evidence type="ECO:0000313" key="1">
    <source>
        <dbReference type="EMBL" id="SLN35638.1"/>
    </source>
</evidence>
<dbReference type="OrthoDB" id="7867680at2"/>
<dbReference type="AlphaFoldDB" id="A0A1Y5S9L5"/>
<proteinExistence type="predicted"/>
<dbReference type="RefSeq" id="WP_085795263.1">
    <property type="nucleotide sequence ID" value="NZ_FWFO01000001.1"/>
</dbReference>
<name>A0A1Y5S9L5_9RHOB</name>